<sequence length="52" mass="5777">MRVEGHRAYAEPFGDLAHRGCVEAIGIGDLDARLDDRRDRETRPSWAGVVSP</sequence>
<name>A0A645FK76_9ZZZZ</name>
<proteinExistence type="predicted"/>
<evidence type="ECO:0000313" key="1">
    <source>
        <dbReference type="EMBL" id="MPN14798.1"/>
    </source>
</evidence>
<organism evidence="1">
    <name type="scientific">bioreactor metagenome</name>
    <dbReference type="NCBI Taxonomy" id="1076179"/>
    <lineage>
        <taxon>unclassified sequences</taxon>
        <taxon>metagenomes</taxon>
        <taxon>ecological metagenomes</taxon>
    </lineage>
</organism>
<comment type="caution">
    <text evidence="1">The sequence shown here is derived from an EMBL/GenBank/DDBJ whole genome shotgun (WGS) entry which is preliminary data.</text>
</comment>
<dbReference type="AlphaFoldDB" id="A0A645FK76"/>
<dbReference type="EMBL" id="VSSQ01061469">
    <property type="protein sequence ID" value="MPN14798.1"/>
    <property type="molecule type" value="Genomic_DNA"/>
</dbReference>
<protein>
    <submittedName>
        <fullName evidence="1">Uncharacterized protein</fullName>
    </submittedName>
</protein>
<gene>
    <name evidence="1" type="ORF">SDC9_162127</name>
</gene>
<reference evidence="1" key="1">
    <citation type="submission" date="2019-08" db="EMBL/GenBank/DDBJ databases">
        <authorList>
            <person name="Kucharzyk K."/>
            <person name="Murdoch R.W."/>
            <person name="Higgins S."/>
            <person name="Loffler F."/>
        </authorList>
    </citation>
    <scope>NUCLEOTIDE SEQUENCE</scope>
</reference>
<accession>A0A645FK76</accession>